<sequence length="286" mass="30066">MKVVLSTCGLLPDGDVDDAPLVEALADLGVHAGFSVWDGPDEGAAADLVVLRSPWDYPEKLDAFLSWVDSTPALANPAHVVRWNIDKTYLVALASDGVAAVPTALATAGFADWPRDVEFVVKPTVGAGSRGALRIAANDVATAERHLAELAAPALVQPYQSGVDSAGETALVFFAGRYSHAFTKGPMLTEDAVYDETGLYLLERLGPAAPPAAYRRLAEDVLDAATARCGLRRSELLYARVDLIPGPGGAPLLLELELVEPALGFRQADAGAPLRFASAIRAALAR</sequence>
<organism evidence="3 4">
    <name type="scientific">Actinosynnema pretiosum</name>
    <dbReference type="NCBI Taxonomy" id="42197"/>
    <lineage>
        <taxon>Bacteria</taxon>
        <taxon>Bacillati</taxon>
        <taxon>Actinomycetota</taxon>
        <taxon>Actinomycetes</taxon>
        <taxon>Pseudonocardiales</taxon>
        <taxon>Pseudonocardiaceae</taxon>
        <taxon>Actinosynnema</taxon>
    </lineage>
</organism>
<feature type="domain" description="ATP-grasp" evidence="2">
    <location>
        <begin position="90"/>
        <end position="285"/>
    </location>
</feature>
<dbReference type="GO" id="GO:0005524">
    <property type="term" value="F:ATP binding"/>
    <property type="evidence" value="ECO:0007669"/>
    <property type="project" value="UniProtKB-UniRule"/>
</dbReference>
<evidence type="ECO:0000313" key="3">
    <source>
        <dbReference type="EMBL" id="ATE56252.1"/>
    </source>
</evidence>
<proteinExistence type="predicted"/>
<evidence type="ECO:0000313" key="4">
    <source>
        <dbReference type="Proteomes" id="UP000218505"/>
    </source>
</evidence>
<dbReference type="EMBL" id="CP023445">
    <property type="protein sequence ID" value="ATE56252.1"/>
    <property type="molecule type" value="Genomic_DNA"/>
</dbReference>
<accession>A0A290ZB97</accession>
<dbReference type="PANTHER" id="PTHR39217:SF1">
    <property type="entry name" value="GLUTATHIONE SYNTHETASE"/>
    <property type="match status" value="1"/>
</dbReference>
<dbReference type="KEGG" id="apre:CNX65_25745"/>
<dbReference type="InterPro" id="IPR053191">
    <property type="entry name" value="DcsG_Biosynth_Enzyme"/>
</dbReference>
<dbReference type="SUPFAM" id="SSF56059">
    <property type="entry name" value="Glutathione synthetase ATP-binding domain-like"/>
    <property type="match status" value="1"/>
</dbReference>
<protein>
    <recommendedName>
        <fullName evidence="2">ATP-grasp domain-containing protein</fullName>
    </recommendedName>
</protein>
<reference evidence="3" key="1">
    <citation type="submission" date="2017-09" db="EMBL/GenBank/DDBJ databases">
        <title>Complete Genome Sequence of ansamitocin-producing Bacterium Actinosynnema pretiosum X47.</title>
        <authorList>
            <person name="Cao G."/>
            <person name="Zong G."/>
            <person name="Zhong C."/>
            <person name="Fu J."/>
        </authorList>
    </citation>
    <scope>NUCLEOTIDE SEQUENCE [LARGE SCALE GENOMIC DNA]</scope>
    <source>
        <strain evidence="3">X47</strain>
    </source>
</reference>
<dbReference type="GO" id="GO:0046872">
    <property type="term" value="F:metal ion binding"/>
    <property type="evidence" value="ECO:0007669"/>
    <property type="project" value="InterPro"/>
</dbReference>
<name>A0A290ZB97_9PSEU</name>
<keyword evidence="4" id="KW-1185">Reference proteome</keyword>
<gene>
    <name evidence="3" type="ORF">CNX65_25745</name>
</gene>
<dbReference type="InterPro" id="IPR011761">
    <property type="entry name" value="ATP-grasp"/>
</dbReference>
<keyword evidence="1" id="KW-0067">ATP-binding</keyword>
<dbReference type="RefSeq" id="WP_096496066.1">
    <property type="nucleotide sequence ID" value="NZ_CP023445.1"/>
</dbReference>
<dbReference type="PANTHER" id="PTHR39217">
    <property type="match status" value="1"/>
</dbReference>
<dbReference type="Proteomes" id="UP000218505">
    <property type="component" value="Chromosome"/>
</dbReference>
<evidence type="ECO:0000256" key="1">
    <source>
        <dbReference type="PROSITE-ProRule" id="PRU00409"/>
    </source>
</evidence>
<dbReference type="AlphaFoldDB" id="A0A290ZB97"/>
<evidence type="ECO:0000259" key="2">
    <source>
        <dbReference type="PROSITE" id="PS50975"/>
    </source>
</evidence>
<dbReference type="PROSITE" id="PS50975">
    <property type="entry name" value="ATP_GRASP"/>
    <property type="match status" value="1"/>
</dbReference>
<keyword evidence="1" id="KW-0547">Nucleotide-binding</keyword>